<keyword evidence="2" id="KW-0540">Nuclease</keyword>
<feature type="domain" description="Putative restriction endonuclease" evidence="1">
    <location>
        <begin position="105"/>
        <end position="252"/>
    </location>
</feature>
<accession>A0A6B1DPP3</accession>
<reference evidence="2" key="1">
    <citation type="submission" date="2019-09" db="EMBL/GenBank/DDBJ databases">
        <title>Characterisation of the sponge microbiome using genome-centric metagenomics.</title>
        <authorList>
            <person name="Engelberts J.P."/>
            <person name="Robbins S.J."/>
            <person name="De Goeij J.M."/>
            <person name="Aranda M."/>
            <person name="Bell S.C."/>
            <person name="Webster N.S."/>
        </authorList>
    </citation>
    <scope>NUCLEOTIDE SEQUENCE</scope>
    <source>
        <strain evidence="2">SB0662_bin_9</strain>
    </source>
</reference>
<evidence type="ECO:0000259" key="1">
    <source>
        <dbReference type="Pfam" id="PF05685"/>
    </source>
</evidence>
<organism evidence="2">
    <name type="scientific">Caldilineaceae bacterium SB0662_bin_9</name>
    <dbReference type="NCBI Taxonomy" id="2605258"/>
    <lineage>
        <taxon>Bacteria</taxon>
        <taxon>Bacillati</taxon>
        <taxon>Chloroflexota</taxon>
        <taxon>Caldilineae</taxon>
        <taxon>Caldilineales</taxon>
        <taxon>Caldilineaceae</taxon>
    </lineage>
</organism>
<dbReference type="SUPFAM" id="SSF52980">
    <property type="entry name" value="Restriction endonuclease-like"/>
    <property type="match status" value="1"/>
</dbReference>
<name>A0A6B1DPP3_9CHLR</name>
<dbReference type="Pfam" id="PF05685">
    <property type="entry name" value="Uma2"/>
    <property type="match status" value="1"/>
</dbReference>
<dbReference type="InterPro" id="IPR011335">
    <property type="entry name" value="Restrct_endonuc-II-like"/>
</dbReference>
<sequence>MATSEVSAGMRETTLVAPDATARHWSLEPAARPGSEVPAPPAARAWRTRARLGHLDAWRASLQQLSHYDPDYLYDPGYEYESDWTTDPDYRVDGVRRYGYSGEGFLSPTGSFHNPFMVLMLWSLCEALGHRVTREPDLYFSTSISETLDWRTEEGHLRYMVSPDLAVMPPSWTLPEPRERTSDERIIRLDAGDPSPEMLVEILSPSTGYVDLGDKMALYAALGVAEYLLVEPGDHLRDSNMWLFRLHPEDGYLPAGDGSQPFVDACGVSLRLHRPDLKDTPVLQWLDTATGRWRYYEDDLKREGATEANLRFLDRILPDLSPSDRQRIEAHWLQTGVPDDVADRILDAGQRPDAWQAILRIPVMGG</sequence>
<dbReference type="EMBL" id="VXPY01000014">
    <property type="protein sequence ID" value="MYD89237.1"/>
    <property type="molecule type" value="Genomic_DNA"/>
</dbReference>
<dbReference type="GO" id="GO:0004519">
    <property type="term" value="F:endonuclease activity"/>
    <property type="evidence" value="ECO:0007669"/>
    <property type="project" value="UniProtKB-KW"/>
</dbReference>
<gene>
    <name evidence="2" type="ORF">F4Y08_02695</name>
</gene>
<proteinExistence type="predicted"/>
<keyword evidence="2" id="KW-0255">Endonuclease</keyword>
<dbReference type="AlphaFoldDB" id="A0A6B1DPP3"/>
<dbReference type="InterPro" id="IPR012296">
    <property type="entry name" value="Nuclease_put_TT1808"/>
</dbReference>
<protein>
    <submittedName>
        <fullName evidence="2">Uma2 family endonuclease</fullName>
    </submittedName>
</protein>
<dbReference type="CDD" id="cd06260">
    <property type="entry name" value="DUF820-like"/>
    <property type="match status" value="1"/>
</dbReference>
<dbReference type="InterPro" id="IPR008538">
    <property type="entry name" value="Uma2"/>
</dbReference>
<dbReference type="Gene3D" id="3.90.1570.10">
    <property type="entry name" value="tt1808, chain A"/>
    <property type="match status" value="1"/>
</dbReference>
<evidence type="ECO:0000313" key="2">
    <source>
        <dbReference type="EMBL" id="MYD89237.1"/>
    </source>
</evidence>
<comment type="caution">
    <text evidence="2">The sequence shown here is derived from an EMBL/GenBank/DDBJ whole genome shotgun (WGS) entry which is preliminary data.</text>
</comment>
<keyword evidence="2" id="KW-0378">Hydrolase</keyword>